<evidence type="ECO:0000256" key="1">
    <source>
        <dbReference type="SAM" id="MobiDB-lite"/>
    </source>
</evidence>
<dbReference type="InterPro" id="IPR047629">
    <property type="entry name" value="IS1182_transpos"/>
</dbReference>
<accession>A0A1I4NF03</accession>
<dbReference type="Pfam" id="PF05598">
    <property type="entry name" value="DUF772"/>
    <property type="match status" value="1"/>
</dbReference>
<dbReference type="NCBIfam" id="NF033551">
    <property type="entry name" value="transpos_IS1182"/>
    <property type="match status" value="1"/>
</dbReference>
<keyword evidence="5" id="KW-1185">Reference proteome</keyword>
<evidence type="ECO:0000259" key="2">
    <source>
        <dbReference type="Pfam" id="PF05598"/>
    </source>
</evidence>
<evidence type="ECO:0000313" key="5">
    <source>
        <dbReference type="Proteomes" id="UP000199668"/>
    </source>
</evidence>
<dbReference type="AlphaFoldDB" id="A0A1I4NF03"/>
<dbReference type="InterPro" id="IPR025668">
    <property type="entry name" value="Tnp_DDE_dom"/>
</dbReference>
<feature type="compositionally biased region" description="Basic and acidic residues" evidence="1">
    <location>
        <begin position="211"/>
        <end position="232"/>
    </location>
</feature>
<gene>
    <name evidence="4" type="ORF">SAMN04488054_11731</name>
</gene>
<dbReference type="RefSeq" id="WP_245736983.1">
    <property type="nucleotide sequence ID" value="NZ_FOTY01000017.1"/>
</dbReference>
<feature type="region of interest" description="Disordered" evidence="1">
    <location>
        <begin position="211"/>
        <end position="233"/>
    </location>
</feature>
<sequence>MFHYYNMNHVVLPLDLEVKLQKNDIAYTVHHMVEQIPDEAFISLMQENGRPSYHPRMMMKIILCAYTQSVFSGRKIEGLLQDSVRMMWLAQGYEPSYRTINRFRIHPDVQDLLRQCFVQFRCQLVEEDVIEEEAIFIDGTKLEANANKFTFVWRKATERYSRQLVEKSNRMYEELLEKEIIPAIDRESSDELSTEELTAVREQLNKEVETYDQHIEESSNGKERKDLRAARKEPKHYRKQFDDMIARKEKYRKDMEIFGERNSYSKTDHDATFMRMKEDYMKNGQLKPGYNLQLATEGQYALAYDIFPNPTDTRTFMPFLDHIENNFFNLPSYIVADAGYGSEQNYDDVRFNRQRTPLITYNQYRKEKKKKHRDNAFNVANWPYDEESDTFICPAGQSLTYRYDSHRTDRYGYERTFRVYESEDCTGCPLRASCTKAKEGNNRKISYNEKWEDHKAYTREKLSEPETGEIYGKRKVDVEPVFGFLKACLRFTRFSVRGTKKVKNEIGFALLAVNLKKYNASTTSTSSRKVFSSYKKGSDYLVLIIGPFFYSTFFTIVPDS</sequence>
<dbReference type="PANTHER" id="PTHR33408:SF2">
    <property type="entry name" value="TRANSPOSASE DDE DOMAIN-CONTAINING PROTEIN"/>
    <property type="match status" value="1"/>
</dbReference>
<dbReference type="PANTHER" id="PTHR33408">
    <property type="entry name" value="TRANSPOSASE"/>
    <property type="match status" value="1"/>
</dbReference>
<proteinExistence type="predicted"/>
<dbReference type="InterPro" id="IPR008490">
    <property type="entry name" value="Transposase_InsH_N"/>
</dbReference>
<reference evidence="4 5" key="1">
    <citation type="submission" date="2016-10" db="EMBL/GenBank/DDBJ databases">
        <authorList>
            <person name="de Groot N.N."/>
        </authorList>
    </citation>
    <scope>NUCLEOTIDE SEQUENCE [LARGE SCALE GENOMIC DNA]</scope>
    <source>
        <strain evidence="4 5">CGMCC 1.6134</strain>
    </source>
</reference>
<evidence type="ECO:0000259" key="3">
    <source>
        <dbReference type="Pfam" id="PF13751"/>
    </source>
</evidence>
<protein>
    <submittedName>
        <fullName evidence="4">Transposase</fullName>
    </submittedName>
</protein>
<feature type="domain" description="Transposase InsH N-terminal" evidence="2">
    <location>
        <begin position="16"/>
        <end position="104"/>
    </location>
</feature>
<dbReference type="EMBL" id="FOTY01000017">
    <property type="protein sequence ID" value="SFM13887.1"/>
    <property type="molecule type" value="Genomic_DNA"/>
</dbReference>
<dbReference type="Pfam" id="PF13751">
    <property type="entry name" value="DDE_Tnp_1_6"/>
    <property type="match status" value="1"/>
</dbReference>
<organism evidence="4 5">
    <name type="scientific">Salibacterium qingdaonense</name>
    <dbReference type="NCBI Taxonomy" id="266892"/>
    <lineage>
        <taxon>Bacteria</taxon>
        <taxon>Bacillati</taxon>
        <taxon>Bacillota</taxon>
        <taxon>Bacilli</taxon>
        <taxon>Bacillales</taxon>
        <taxon>Bacillaceae</taxon>
    </lineage>
</organism>
<feature type="domain" description="Transposase DDE" evidence="3">
    <location>
        <begin position="392"/>
        <end position="518"/>
    </location>
</feature>
<evidence type="ECO:0000313" key="4">
    <source>
        <dbReference type="EMBL" id="SFM13887.1"/>
    </source>
</evidence>
<name>A0A1I4NF03_9BACI</name>
<dbReference type="Proteomes" id="UP000199668">
    <property type="component" value="Unassembled WGS sequence"/>
</dbReference>